<evidence type="ECO:0000256" key="1">
    <source>
        <dbReference type="ARBA" id="ARBA00008760"/>
    </source>
</evidence>
<dbReference type="Pfam" id="PF00830">
    <property type="entry name" value="Ribosomal_L28"/>
    <property type="match status" value="1"/>
</dbReference>
<accession>A0A7C1BBL5</accession>
<evidence type="ECO:0000256" key="2">
    <source>
        <dbReference type="ARBA" id="ARBA00022980"/>
    </source>
</evidence>
<comment type="caution">
    <text evidence="6">The sequence shown here is derived from an EMBL/GenBank/DDBJ whole genome shotgun (WGS) entry which is preliminary data.</text>
</comment>
<gene>
    <name evidence="5 6" type="primary">rpmB</name>
    <name evidence="6" type="ORF">ENG67_03050</name>
</gene>
<reference evidence="6" key="1">
    <citation type="journal article" date="2020" name="mSystems">
        <title>Genome- and Community-Level Interaction Insights into Carbon Utilization and Element Cycling Functions of Hydrothermarchaeota in Hydrothermal Sediment.</title>
        <authorList>
            <person name="Zhou Z."/>
            <person name="Liu Y."/>
            <person name="Xu W."/>
            <person name="Pan J."/>
            <person name="Luo Z.H."/>
            <person name="Li M."/>
        </authorList>
    </citation>
    <scope>NUCLEOTIDE SEQUENCE [LARGE SCALE GENOMIC DNA]</scope>
    <source>
        <strain evidence="6">HyVt-237</strain>
    </source>
</reference>
<dbReference type="Gene3D" id="2.30.170.40">
    <property type="entry name" value="Ribosomal protein L28/L24"/>
    <property type="match status" value="1"/>
</dbReference>
<dbReference type="GO" id="GO:1990904">
    <property type="term" value="C:ribonucleoprotein complex"/>
    <property type="evidence" value="ECO:0007669"/>
    <property type="project" value="UniProtKB-KW"/>
</dbReference>
<comment type="similarity">
    <text evidence="1 5">Belongs to the bacterial ribosomal protein bL28 family.</text>
</comment>
<dbReference type="Proteomes" id="UP000885931">
    <property type="component" value="Unassembled WGS sequence"/>
</dbReference>
<dbReference type="InterPro" id="IPR001383">
    <property type="entry name" value="Ribosomal_bL28_bact-type"/>
</dbReference>
<evidence type="ECO:0000256" key="4">
    <source>
        <dbReference type="ARBA" id="ARBA00035174"/>
    </source>
</evidence>
<dbReference type="GO" id="GO:0006412">
    <property type="term" value="P:translation"/>
    <property type="evidence" value="ECO:0007669"/>
    <property type="project" value="UniProtKB-UniRule"/>
</dbReference>
<keyword evidence="2 5" id="KW-0689">Ribosomal protein</keyword>
<dbReference type="SUPFAM" id="SSF143800">
    <property type="entry name" value="L28p-like"/>
    <property type="match status" value="1"/>
</dbReference>
<dbReference type="InterPro" id="IPR026569">
    <property type="entry name" value="Ribosomal_bL28"/>
</dbReference>
<dbReference type="InterPro" id="IPR050096">
    <property type="entry name" value="Bacterial_rp_bL28"/>
</dbReference>
<dbReference type="AlphaFoldDB" id="A0A7C1BBL5"/>
<dbReference type="InterPro" id="IPR037147">
    <property type="entry name" value="Ribosomal_bL28_sf"/>
</dbReference>
<organism evidence="6">
    <name type="scientific">candidate division WOR-3 bacterium</name>
    <dbReference type="NCBI Taxonomy" id="2052148"/>
    <lineage>
        <taxon>Bacteria</taxon>
        <taxon>Bacteria division WOR-3</taxon>
    </lineage>
</organism>
<dbReference type="GO" id="GO:0005840">
    <property type="term" value="C:ribosome"/>
    <property type="evidence" value="ECO:0007669"/>
    <property type="project" value="UniProtKB-KW"/>
</dbReference>
<dbReference type="EMBL" id="DRBW01000119">
    <property type="protein sequence ID" value="HDM90170.1"/>
    <property type="molecule type" value="Genomic_DNA"/>
</dbReference>
<evidence type="ECO:0000256" key="5">
    <source>
        <dbReference type="HAMAP-Rule" id="MF_00373"/>
    </source>
</evidence>
<evidence type="ECO:0000256" key="3">
    <source>
        <dbReference type="ARBA" id="ARBA00023274"/>
    </source>
</evidence>
<dbReference type="GO" id="GO:0003735">
    <property type="term" value="F:structural constituent of ribosome"/>
    <property type="evidence" value="ECO:0007669"/>
    <property type="project" value="InterPro"/>
</dbReference>
<dbReference type="PANTHER" id="PTHR39080">
    <property type="entry name" value="50S RIBOSOMAL PROTEIN L28"/>
    <property type="match status" value="1"/>
</dbReference>
<protein>
    <recommendedName>
        <fullName evidence="4 5">Large ribosomal subunit protein bL28</fullName>
    </recommendedName>
</protein>
<dbReference type="PANTHER" id="PTHR39080:SF1">
    <property type="entry name" value="LARGE RIBOSOMAL SUBUNIT PROTEIN BL28A"/>
    <property type="match status" value="1"/>
</dbReference>
<name>A0A7C1BBL5_UNCW3</name>
<evidence type="ECO:0000313" key="6">
    <source>
        <dbReference type="EMBL" id="HDM90170.1"/>
    </source>
</evidence>
<dbReference type="NCBIfam" id="TIGR00009">
    <property type="entry name" value="L28"/>
    <property type="match status" value="1"/>
</dbReference>
<keyword evidence="3 5" id="KW-0687">Ribonucleoprotein</keyword>
<sequence>MAARCDICGKGVMFGNRVSHANNRTRRNWKPNLHKVTVTINGRKRRLKVCTKCLRKIQKM</sequence>
<dbReference type="HAMAP" id="MF_00373">
    <property type="entry name" value="Ribosomal_bL28"/>
    <property type="match status" value="1"/>
</dbReference>
<proteinExistence type="inferred from homology"/>
<dbReference type="InterPro" id="IPR034704">
    <property type="entry name" value="Ribosomal_bL28/bL31-like_sf"/>
</dbReference>